<dbReference type="SUPFAM" id="SSF51126">
    <property type="entry name" value="Pectin lyase-like"/>
    <property type="match status" value="1"/>
</dbReference>
<dbReference type="InterPro" id="IPR011050">
    <property type="entry name" value="Pectin_lyase_fold/virulence"/>
</dbReference>
<dbReference type="Proteomes" id="UP000245959">
    <property type="component" value="Unassembled WGS sequence"/>
</dbReference>
<sequence>MPKRLLIAGAVLLAGAAVAETVFRDGFEHGFEPAWKLPDAGKEVRRELSEKAFSGNQAAKVTVVSNPERKFNRWPDLLLSDYIPAKQGNYILTGRIRFPEGFGASCGVAFYDQDKKRINGNAFFYGSKPASADWMPFRVKAGAYSEATRYVRIRISAPCWSSEVFLLDDLQLDFQPAVQEPPPWQPQYKLKKGDPLTAADVMGPDGIVYPDFSRAGVRNGLMERPRRELKLSDFGGRPGQECYDALTRAIAALPPEGGVIRFDEGAYRLGRFVRITRDGVVLRGAGRSRTRILFDYDAGENGVDLYRVAGSRLKPGGHIHIYARPEGLREIRLTANGREIRRYRRSMHSGNESLITAQLPGDLPEGPVRFRAVAVYENEERSAEAAAVIDRKNGISFPARRPSGAILFHGAEPDAAPIRLAKDGKRGDRRVTLEQSGHGLRAGEIIAIHAPATERWQRLTRNACNWGLYRNYLAEVTGVEGADVEFDMPLRIDFPVIDGSTVQRRKMIRGCGVEDMSLEMKNNFWVTLVGFENAVDCWARNVAVYKCGRHPIYARNAKNCAILDCEFDDSFYHGVGGTAYAGWEVAYDCLMDNVTTRNLRHAPLVQWSAAGNVVRNSRFYGCDAHWHSGWTNENLFENCLIVSDTLERGGSGHALLATAPEDGSHGPNGPRNVVWNCDLYSLKDGVSLGGMNENWIFAYNRFRVKQGGGFLLGSASFDHIIRGNTFILEDGKSPLLLYKTSDSGGIELEGNRICGGTALASGLGKPQVDRNNRLLPRDAPAPRPTPPVPSLYEWQKQHSRNGQRE</sequence>
<keyword evidence="4" id="KW-1185">Reference proteome</keyword>
<evidence type="ECO:0000256" key="2">
    <source>
        <dbReference type="SAM" id="SignalP"/>
    </source>
</evidence>
<reference evidence="3 4" key="1">
    <citation type="submission" date="2018-04" db="EMBL/GenBank/DDBJ databases">
        <title>Genomic Encyclopedia of Type Strains, Phase IV (KMG-IV): sequencing the most valuable type-strain genomes for metagenomic binning, comparative biology and taxonomic classification.</title>
        <authorList>
            <person name="Goeker M."/>
        </authorList>
    </citation>
    <scope>NUCLEOTIDE SEQUENCE [LARGE SCALE GENOMIC DNA]</scope>
    <source>
        <strain evidence="3 4">DSM 14823</strain>
    </source>
</reference>
<accession>A0A2U1AEB6</accession>
<feature type="region of interest" description="Disordered" evidence="1">
    <location>
        <begin position="764"/>
        <end position="805"/>
    </location>
</feature>
<keyword evidence="2" id="KW-0732">Signal</keyword>
<dbReference type="AlphaFoldDB" id="A0A2U1AEB6"/>
<keyword evidence="3" id="KW-0456">Lyase</keyword>
<protein>
    <submittedName>
        <fullName evidence="3">Parallel beta helix pectate lyase-like protein</fullName>
    </submittedName>
</protein>
<feature type="compositionally biased region" description="Pro residues" evidence="1">
    <location>
        <begin position="779"/>
        <end position="789"/>
    </location>
</feature>
<comment type="caution">
    <text evidence="3">The sequence shown here is derived from an EMBL/GenBank/DDBJ whole genome shotgun (WGS) entry which is preliminary data.</text>
</comment>
<dbReference type="Gene3D" id="2.60.120.260">
    <property type="entry name" value="Galactose-binding domain-like"/>
    <property type="match status" value="1"/>
</dbReference>
<proteinExistence type="predicted"/>
<dbReference type="Gene3D" id="2.160.20.10">
    <property type="entry name" value="Single-stranded right-handed beta-helix, Pectin lyase-like"/>
    <property type="match status" value="2"/>
</dbReference>
<dbReference type="GeneID" id="78297100"/>
<feature type="signal peptide" evidence="2">
    <location>
        <begin position="1"/>
        <end position="19"/>
    </location>
</feature>
<name>A0A2U1AEB6_9BACT</name>
<evidence type="ECO:0000256" key="1">
    <source>
        <dbReference type="SAM" id="MobiDB-lite"/>
    </source>
</evidence>
<feature type="compositionally biased region" description="Basic and acidic residues" evidence="1">
    <location>
        <begin position="767"/>
        <end position="776"/>
    </location>
</feature>
<evidence type="ECO:0000313" key="4">
    <source>
        <dbReference type="Proteomes" id="UP000245959"/>
    </source>
</evidence>
<dbReference type="EMBL" id="QEKH01000047">
    <property type="protein sequence ID" value="PVY34760.1"/>
    <property type="molecule type" value="Genomic_DNA"/>
</dbReference>
<organism evidence="3 4">
    <name type="scientific">Victivallis vadensis</name>
    <dbReference type="NCBI Taxonomy" id="172901"/>
    <lineage>
        <taxon>Bacteria</taxon>
        <taxon>Pseudomonadati</taxon>
        <taxon>Lentisphaerota</taxon>
        <taxon>Lentisphaeria</taxon>
        <taxon>Victivallales</taxon>
        <taxon>Victivallaceae</taxon>
        <taxon>Victivallis</taxon>
    </lineage>
</organism>
<dbReference type="InterPro" id="IPR012334">
    <property type="entry name" value="Pectin_lyas_fold"/>
</dbReference>
<dbReference type="OrthoDB" id="3882626at2"/>
<dbReference type="GO" id="GO:0016829">
    <property type="term" value="F:lyase activity"/>
    <property type="evidence" value="ECO:0007669"/>
    <property type="project" value="UniProtKB-KW"/>
</dbReference>
<feature type="chain" id="PRO_5015773864" evidence="2">
    <location>
        <begin position="20"/>
        <end position="805"/>
    </location>
</feature>
<evidence type="ECO:0000313" key="3">
    <source>
        <dbReference type="EMBL" id="PVY34760.1"/>
    </source>
</evidence>
<dbReference type="RefSeq" id="WP_116885839.1">
    <property type="nucleotide sequence ID" value="NZ_CABMMC010000004.1"/>
</dbReference>
<gene>
    <name evidence="3" type="ORF">C8D82_1473</name>
</gene>